<feature type="domain" description="AB hydrolase-1" evidence="1">
    <location>
        <begin position="29"/>
        <end position="262"/>
    </location>
</feature>
<dbReference type="PANTHER" id="PTHR46438">
    <property type="entry name" value="ALPHA/BETA-HYDROLASES SUPERFAMILY PROTEIN"/>
    <property type="match status" value="1"/>
</dbReference>
<dbReference type="Pfam" id="PF00561">
    <property type="entry name" value="Abhydrolase_1"/>
    <property type="match status" value="1"/>
</dbReference>
<dbReference type="Gene3D" id="3.40.50.1820">
    <property type="entry name" value="alpha/beta hydrolase"/>
    <property type="match status" value="1"/>
</dbReference>
<dbReference type="EMBL" id="JARMQG010000069">
    <property type="protein sequence ID" value="MED3562052.1"/>
    <property type="molecule type" value="Genomic_DNA"/>
</dbReference>
<protein>
    <submittedName>
        <fullName evidence="2">Alpha/beta hydrolase</fullName>
    </submittedName>
</protein>
<dbReference type="InterPro" id="IPR000073">
    <property type="entry name" value="AB_hydrolase_1"/>
</dbReference>
<accession>A0ABU6N751</accession>
<evidence type="ECO:0000313" key="2">
    <source>
        <dbReference type="EMBL" id="MED3562052.1"/>
    </source>
</evidence>
<dbReference type="InterPro" id="IPR029058">
    <property type="entry name" value="AB_hydrolase_fold"/>
</dbReference>
<dbReference type="GO" id="GO:0016787">
    <property type="term" value="F:hydrolase activity"/>
    <property type="evidence" value="ECO:0007669"/>
    <property type="project" value="UniProtKB-KW"/>
</dbReference>
<evidence type="ECO:0000313" key="3">
    <source>
        <dbReference type="Proteomes" id="UP001330749"/>
    </source>
</evidence>
<sequence>MDQAVLAGHQQVNNINVYYEFYPKSTTDNTVILLHGFLSSTFTFRHLIPLLKQDYQVLSVDLPPFGKSDKSSHYVYSYKNLAQTVIKLTEVFGIKKMTLLGHSMGGQIALNILHMMPELADKAILLCSSAYLKRFGKPLILTSYIPYFHYFLKYWLARTGVKKNLQDSLYNHSLINEEMINGYLQPFLQDKIFIALTKMIRHREGDLPVEVLQKIKTPCLLIWGEHDRSMPLHVGERLNKDLTNSELIVLKETGHAVPEERPEEVYNHIKRFLAAV</sequence>
<dbReference type="RefSeq" id="WP_327966961.1">
    <property type="nucleotide sequence ID" value="NZ_JARMQG010000069.1"/>
</dbReference>
<organism evidence="2 3">
    <name type="scientific">Bacillus xiapuensis</name>
    <dbReference type="NCBI Taxonomy" id="2014075"/>
    <lineage>
        <taxon>Bacteria</taxon>
        <taxon>Bacillati</taxon>
        <taxon>Bacillota</taxon>
        <taxon>Bacilli</taxon>
        <taxon>Bacillales</taxon>
        <taxon>Bacillaceae</taxon>
        <taxon>Bacillus</taxon>
    </lineage>
</organism>
<name>A0ABU6N751_9BACI</name>
<dbReference type="Proteomes" id="UP001330749">
    <property type="component" value="Unassembled WGS sequence"/>
</dbReference>
<reference evidence="2 3" key="1">
    <citation type="submission" date="2023-03" db="EMBL/GenBank/DDBJ databases">
        <title>Bacillus Genome Sequencing.</title>
        <authorList>
            <person name="Dunlap C."/>
        </authorList>
    </citation>
    <scope>NUCLEOTIDE SEQUENCE [LARGE SCALE GENOMIC DNA]</scope>
    <source>
        <strain evidence="2 3">B-14544</strain>
    </source>
</reference>
<dbReference type="PANTHER" id="PTHR46438:SF11">
    <property type="entry name" value="LIPASE-RELATED"/>
    <property type="match status" value="1"/>
</dbReference>
<dbReference type="PRINTS" id="PR00111">
    <property type="entry name" value="ABHYDROLASE"/>
</dbReference>
<keyword evidence="3" id="KW-1185">Reference proteome</keyword>
<proteinExistence type="predicted"/>
<dbReference type="PRINTS" id="PR00412">
    <property type="entry name" value="EPOXHYDRLASE"/>
</dbReference>
<comment type="caution">
    <text evidence="2">The sequence shown here is derived from an EMBL/GenBank/DDBJ whole genome shotgun (WGS) entry which is preliminary data.</text>
</comment>
<evidence type="ECO:0000259" key="1">
    <source>
        <dbReference type="Pfam" id="PF00561"/>
    </source>
</evidence>
<gene>
    <name evidence="2" type="ORF">P4447_06205</name>
</gene>
<dbReference type="SUPFAM" id="SSF53474">
    <property type="entry name" value="alpha/beta-Hydrolases"/>
    <property type="match status" value="1"/>
</dbReference>
<dbReference type="InterPro" id="IPR000639">
    <property type="entry name" value="Epox_hydrolase-like"/>
</dbReference>
<keyword evidence="2" id="KW-0378">Hydrolase</keyword>